<reference evidence="1 2" key="1">
    <citation type="journal article" date="2023" name="Science">
        <title>Complex scaffold remodeling in plant triterpene biosynthesis.</title>
        <authorList>
            <person name="De La Pena R."/>
            <person name="Hodgson H."/>
            <person name="Liu J.C."/>
            <person name="Stephenson M.J."/>
            <person name="Martin A.C."/>
            <person name="Owen C."/>
            <person name="Harkess A."/>
            <person name="Leebens-Mack J."/>
            <person name="Jimenez L.E."/>
            <person name="Osbourn A."/>
            <person name="Sattely E.S."/>
        </authorList>
    </citation>
    <scope>NUCLEOTIDE SEQUENCE [LARGE SCALE GENOMIC DNA]</scope>
    <source>
        <strain evidence="2">cv. JPN11</strain>
        <tissue evidence="1">Leaf</tissue>
    </source>
</reference>
<sequence length="329" mass="36151">MEACNREYNELPKVLLLKPPPDYALFGDECFPSTKFQFLKAWESTLRLDQFLKTHAQSVQAILSSGGAPVTAEIIRLMPALRMVMTTSAGLNHIDMAECRRRGITIANAGNVFSEDVADLAVGLLIDVLRSISASDRHVRQGLWANKGDYPLGCKLGGKRVGIVGLGSIGSLVAKRLEAFGCSISYNSRKKKPSVLYPFYSNVYELAANTDILIICCGLTDETRHMINNEVLSALGKEGVVINIGRGAIIDEKELVRCLVQGEIKGAGLDVFENEPDVPKEFSALDNVVLSPHCAVFTWETFKDRQKLVVENLEAFFSNKPLLTEVVDD</sequence>
<comment type="caution">
    <text evidence="1">The sequence shown here is derived from an EMBL/GenBank/DDBJ whole genome shotgun (WGS) entry which is preliminary data.</text>
</comment>
<accession>A0ACC1YTN8</accession>
<evidence type="ECO:0000313" key="2">
    <source>
        <dbReference type="Proteomes" id="UP001164539"/>
    </source>
</evidence>
<evidence type="ECO:0000313" key="1">
    <source>
        <dbReference type="EMBL" id="KAJ4727070.1"/>
    </source>
</evidence>
<proteinExistence type="predicted"/>
<protein>
    <submittedName>
        <fullName evidence="1">Glyoxylate/hydroxypyruvate reductase HPR3-like</fullName>
    </submittedName>
</protein>
<dbReference type="Proteomes" id="UP001164539">
    <property type="component" value="Chromosome 1"/>
</dbReference>
<keyword evidence="2" id="KW-1185">Reference proteome</keyword>
<dbReference type="EMBL" id="CM051394">
    <property type="protein sequence ID" value="KAJ4727070.1"/>
    <property type="molecule type" value="Genomic_DNA"/>
</dbReference>
<name>A0ACC1YTN8_MELAZ</name>
<organism evidence="1 2">
    <name type="scientific">Melia azedarach</name>
    <name type="common">Chinaberry tree</name>
    <dbReference type="NCBI Taxonomy" id="155640"/>
    <lineage>
        <taxon>Eukaryota</taxon>
        <taxon>Viridiplantae</taxon>
        <taxon>Streptophyta</taxon>
        <taxon>Embryophyta</taxon>
        <taxon>Tracheophyta</taxon>
        <taxon>Spermatophyta</taxon>
        <taxon>Magnoliopsida</taxon>
        <taxon>eudicotyledons</taxon>
        <taxon>Gunneridae</taxon>
        <taxon>Pentapetalae</taxon>
        <taxon>rosids</taxon>
        <taxon>malvids</taxon>
        <taxon>Sapindales</taxon>
        <taxon>Meliaceae</taxon>
        <taxon>Melia</taxon>
    </lineage>
</organism>
<gene>
    <name evidence="1" type="ORF">OWV82_000231</name>
</gene>